<evidence type="ECO:0000256" key="1">
    <source>
        <dbReference type="SAM" id="Phobius"/>
    </source>
</evidence>
<name>A0AAW7ZEI2_9FIRM</name>
<evidence type="ECO:0000313" key="2">
    <source>
        <dbReference type="EMBL" id="MDO7787215.1"/>
    </source>
</evidence>
<dbReference type="AlphaFoldDB" id="A0AAW7ZEI2"/>
<dbReference type="EMBL" id="JARPTC010000011">
    <property type="protein sequence ID" value="MDO7787215.1"/>
    <property type="molecule type" value="Genomic_DNA"/>
</dbReference>
<reference evidence="2" key="1">
    <citation type="journal article" date="2023" name="J. Hazard. Mater.">
        <title>Anaerobic biodegradation of pyrene and benzo[a]pyrene by a new sulfate-reducing Desulforamulus aquiferis strain DSA.</title>
        <authorList>
            <person name="Zhang Z."/>
            <person name="Sun J."/>
            <person name="Gong X."/>
            <person name="Wang C."/>
            <person name="Wang H."/>
        </authorList>
    </citation>
    <scope>NUCLEOTIDE SEQUENCE</scope>
    <source>
        <strain evidence="2">DSA</strain>
    </source>
</reference>
<keyword evidence="1" id="KW-0472">Membrane</keyword>
<keyword evidence="1" id="KW-1133">Transmembrane helix</keyword>
<accession>A0AAW7ZEI2</accession>
<dbReference type="RefSeq" id="WP_304542359.1">
    <property type="nucleotide sequence ID" value="NZ_JARPTC010000011.1"/>
</dbReference>
<feature type="transmembrane region" description="Helical" evidence="1">
    <location>
        <begin position="12"/>
        <end position="43"/>
    </location>
</feature>
<dbReference type="Proteomes" id="UP001172911">
    <property type="component" value="Unassembled WGS sequence"/>
</dbReference>
<keyword evidence="1" id="KW-0812">Transmembrane</keyword>
<proteinExistence type="predicted"/>
<gene>
    <name evidence="2" type="ORF">P6N53_08285</name>
</gene>
<protein>
    <submittedName>
        <fullName evidence="2">Uncharacterized protein</fullName>
    </submittedName>
</protein>
<reference evidence="2" key="2">
    <citation type="submission" date="2023-03" db="EMBL/GenBank/DDBJ databases">
        <authorList>
            <person name="Zhang Z."/>
        </authorList>
    </citation>
    <scope>NUCLEOTIDE SEQUENCE</scope>
    <source>
        <strain evidence="2">DSA</strain>
    </source>
</reference>
<keyword evidence="3" id="KW-1185">Reference proteome</keyword>
<organism evidence="2 3">
    <name type="scientific">Desulforamulus aquiferis</name>
    <dbReference type="NCBI Taxonomy" id="1397668"/>
    <lineage>
        <taxon>Bacteria</taxon>
        <taxon>Bacillati</taxon>
        <taxon>Bacillota</taxon>
        <taxon>Clostridia</taxon>
        <taxon>Eubacteriales</taxon>
        <taxon>Peptococcaceae</taxon>
        <taxon>Desulforamulus</taxon>
    </lineage>
</organism>
<sequence length="48" mass="5523">MLWERLSRSLRITGILFIIISFFAEPHVVFGMLGVVFFIVGALKLKKK</sequence>
<comment type="caution">
    <text evidence="2">The sequence shown here is derived from an EMBL/GenBank/DDBJ whole genome shotgun (WGS) entry which is preliminary data.</text>
</comment>
<evidence type="ECO:0000313" key="3">
    <source>
        <dbReference type="Proteomes" id="UP001172911"/>
    </source>
</evidence>